<dbReference type="PROSITE" id="PS50088">
    <property type="entry name" value="ANK_REPEAT"/>
    <property type="match status" value="1"/>
</dbReference>
<dbReference type="Proteomes" id="UP001474421">
    <property type="component" value="Unassembled WGS sequence"/>
</dbReference>
<dbReference type="SUPFAM" id="SSF48403">
    <property type="entry name" value="Ankyrin repeat"/>
    <property type="match status" value="1"/>
</dbReference>
<evidence type="ECO:0000256" key="13">
    <source>
        <dbReference type="PROSITE-ProRule" id="PRU00023"/>
    </source>
</evidence>
<evidence type="ECO:0000313" key="19">
    <source>
        <dbReference type="Proteomes" id="UP001474421"/>
    </source>
</evidence>
<comment type="domain">
    <text evidence="14">The VLRF1 domain mediates binding to the 60S ribosomal subunit.</text>
</comment>
<keyword evidence="6" id="KW-0677">Repeat</keyword>
<dbReference type="PANTHER" id="PTHR16036">
    <property type="entry name" value="ANKYRIN REPEAT AND ZINC FINGER DOMAIN-CONTAINING PROTEIN 1"/>
    <property type="match status" value="1"/>
</dbReference>
<dbReference type="InterPro" id="IPR002110">
    <property type="entry name" value="Ankyrin_rpt"/>
</dbReference>
<reference evidence="18 19" key="1">
    <citation type="journal article" date="2024" name="Proc. Natl. Acad. Sci. U.S.A.">
        <title>The genetic regulatory architecture and epigenomic basis for age-related changes in rattlesnake venom.</title>
        <authorList>
            <person name="Hogan M.P."/>
            <person name="Holding M.L."/>
            <person name="Nystrom G.S."/>
            <person name="Colston T.J."/>
            <person name="Bartlett D.A."/>
            <person name="Mason A.J."/>
            <person name="Ellsworth S.A."/>
            <person name="Rautsaw R.M."/>
            <person name="Lawrence K.C."/>
            <person name="Strickland J.L."/>
            <person name="He B."/>
            <person name="Fraser P."/>
            <person name="Margres M.J."/>
            <person name="Gilbert D.M."/>
            <person name="Gibbs H.L."/>
            <person name="Parkinson C.L."/>
            <person name="Rokyta D.R."/>
        </authorList>
    </citation>
    <scope>NUCLEOTIDE SEQUENCE [LARGE SCALE GENOMIC DNA]</scope>
    <source>
        <strain evidence="18">DRR0105</strain>
    </source>
</reference>
<evidence type="ECO:0000256" key="6">
    <source>
        <dbReference type="ARBA" id="ARBA00022737"/>
    </source>
</evidence>
<dbReference type="Pfam" id="PF00023">
    <property type="entry name" value="Ank"/>
    <property type="match status" value="1"/>
</dbReference>
<dbReference type="Pfam" id="PF18826">
    <property type="entry name" value="bVLRF1"/>
    <property type="match status" value="1"/>
</dbReference>
<dbReference type="InterPro" id="IPR041175">
    <property type="entry name" value="VLRF1/Vms1"/>
</dbReference>
<dbReference type="PROSITE" id="PS50297">
    <property type="entry name" value="ANK_REP_REGION"/>
    <property type="match status" value="1"/>
</dbReference>
<keyword evidence="9 14" id="KW-0378">Hydrolase</keyword>
<name>A0AAW1C8I2_CROAD</name>
<feature type="compositionally biased region" description="Basic residues" evidence="16">
    <location>
        <begin position="457"/>
        <end position="468"/>
    </location>
</feature>
<evidence type="ECO:0000256" key="12">
    <source>
        <dbReference type="ARBA" id="ARBA00023054"/>
    </source>
</evidence>
<dbReference type="PANTHER" id="PTHR16036:SF2">
    <property type="entry name" value="TRNA ENDONUCLEASE ANKZF1"/>
    <property type="match status" value="1"/>
</dbReference>
<keyword evidence="7 14" id="KW-0255">Endonuclease</keyword>
<feature type="repeat" description="ANK" evidence="13">
    <location>
        <begin position="557"/>
        <end position="589"/>
    </location>
</feature>
<feature type="domain" description="VLRF1" evidence="17">
    <location>
        <begin position="243"/>
        <end position="384"/>
    </location>
</feature>
<evidence type="ECO:0000256" key="3">
    <source>
        <dbReference type="ARBA" id="ARBA00022490"/>
    </source>
</evidence>
<dbReference type="Pfam" id="PF18716">
    <property type="entry name" value="VATC"/>
    <property type="match status" value="1"/>
</dbReference>
<dbReference type="GO" id="GO:0005737">
    <property type="term" value="C:cytoplasm"/>
    <property type="evidence" value="ECO:0007669"/>
    <property type="project" value="UniProtKB-SubCell"/>
</dbReference>
<feature type="region of interest" description="Disordered" evidence="16">
    <location>
        <begin position="454"/>
        <end position="485"/>
    </location>
</feature>
<dbReference type="GO" id="GO:0004519">
    <property type="term" value="F:endonuclease activity"/>
    <property type="evidence" value="ECO:0007669"/>
    <property type="project" value="UniProtKB-KW"/>
</dbReference>
<feature type="compositionally biased region" description="Polar residues" evidence="16">
    <location>
        <begin position="470"/>
        <end position="485"/>
    </location>
</feature>
<evidence type="ECO:0000256" key="8">
    <source>
        <dbReference type="ARBA" id="ARBA00022771"/>
    </source>
</evidence>
<evidence type="ECO:0000256" key="1">
    <source>
        <dbReference type="ARBA" id="ARBA00004496"/>
    </source>
</evidence>
<feature type="active site" evidence="14">
    <location>
        <position position="286"/>
    </location>
</feature>
<evidence type="ECO:0000256" key="10">
    <source>
        <dbReference type="ARBA" id="ARBA00022833"/>
    </source>
</evidence>
<dbReference type="EMBL" id="JAOTOJ010000001">
    <property type="protein sequence ID" value="KAK9410436.1"/>
    <property type="molecule type" value="Genomic_DNA"/>
</dbReference>
<dbReference type="GO" id="GO:0016787">
    <property type="term" value="F:hydrolase activity"/>
    <property type="evidence" value="ECO:0007669"/>
    <property type="project" value="UniProtKB-KW"/>
</dbReference>
<sequence length="743" mass="83277">MRKPRGGGKLKISWSRAPSCSGGLCGGLISLYISNTLSILSQGKHLTFISSPSAIMQPIETLSVFEAAQNTVLMNGLCLVTESTEDITSVAVPETKELQQAKLTLEVSDRMYCSVCSKAFENRDEQKDHYRLDWHRFNLKQRLLGRQMLTAEEFEAKTQADDVSSISGSDSSDCESNSESESQSCLNGERKGTGYCNPRSQHVLFRNSEAQLISVFRCVLLNTTKGSLEETADLVTSLQRQNPRTSWVILMAGGGHFAGAVFRGNEILAHKTFHRYTVRARRGTAQGVSDGQGTMPKSAGASLRRYNEAALLKDVQELLTSWTSYLKEAECIFLRAPHNNQAPFFSSKLGPLQRSDPRIRRIPFSTRRATFREVGRVHGTLSSLLVYGNNTTVADLTNSPRKTWKKVAHKDEAPTVSTISAARTEEEEEEVGEENLELVEETVNLLDLREFEVTPKQNRKKRRRKPKTLPKSNMETSGSVEPNTSVCRGLESAEVQEQQESQDAPSTTVQDALFTACKMGDMGALQHLLGMADNITDNSEHSDKVTKQLLNTPLDESGWTVLHVAAAAGRTAVVRLLLESGADPAIRDRKEQPPYCVSTNKQTRNEFRRFMGEQPERYDYTQAQVPGPLTAEMEARQAERRRAQKAIRKQREREDREAQLLLEQEQEEKRRFALLSDREKRALMAERRFASQLKDSGTSLTNTRRCWFCGESLLGCIPFHYLDFSFCSTNCLQAHRRGKTAPS</sequence>
<dbReference type="InterPro" id="IPR036770">
    <property type="entry name" value="Ankyrin_rpt-contain_sf"/>
</dbReference>
<evidence type="ECO:0000313" key="18">
    <source>
        <dbReference type="EMBL" id="KAK9410436.1"/>
    </source>
</evidence>
<evidence type="ECO:0000256" key="15">
    <source>
        <dbReference type="SAM" id="Coils"/>
    </source>
</evidence>
<dbReference type="SMART" id="SM00248">
    <property type="entry name" value="ANK"/>
    <property type="match status" value="2"/>
</dbReference>
<keyword evidence="12 15" id="KW-0175">Coiled coil</keyword>
<protein>
    <submittedName>
        <fullName evidence="18">Ankyrin repeat and zinc finger domain-containing protein 1</fullName>
    </submittedName>
</protein>
<keyword evidence="10" id="KW-0862">Zinc</keyword>
<dbReference type="GO" id="GO:0036503">
    <property type="term" value="P:ERAD pathway"/>
    <property type="evidence" value="ECO:0007669"/>
    <property type="project" value="TreeGrafter"/>
</dbReference>
<dbReference type="InterPro" id="IPR047139">
    <property type="entry name" value="ANKZ1/VMS1"/>
</dbReference>
<evidence type="ECO:0000256" key="7">
    <source>
        <dbReference type="ARBA" id="ARBA00022759"/>
    </source>
</evidence>
<comment type="similarity">
    <text evidence="2 14">Belongs to the ANKZF1/VMS1 family.</text>
</comment>
<feature type="compositionally biased region" description="Low complexity" evidence="16">
    <location>
        <begin position="161"/>
        <end position="171"/>
    </location>
</feature>
<evidence type="ECO:0000256" key="2">
    <source>
        <dbReference type="ARBA" id="ARBA00009262"/>
    </source>
</evidence>
<comment type="caution">
    <text evidence="18">The sequence shown here is derived from an EMBL/GenBank/DDBJ whole genome shotgun (WGS) entry which is preliminary data.</text>
</comment>
<proteinExistence type="inferred from homology"/>
<keyword evidence="19" id="KW-1185">Reference proteome</keyword>
<evidence type="ECO:0000256" key="11">
    <source>
        <dbReference type="ARBA" id="ARBA00023043"/>
    </source>
</evidence>
<dbReference type="Gene3D" id="1.25.40.20">
    <property type="entry name" value="Ankyrin repeat-containing domain"/>
    <property type="match status" value="1"/>
</dbReference>
<organism evidence="18 19">
    <name type="scientific">Crotalus adamanteus</name>
    <name type="common">Eastern diamondback rattlesnake</name>
    <dbReference type="NCBI Taxonomy" id="8729"/>
    <lineage>
        <taxon>Eukaryota</taxon>
        <taxon>Metazoa</taxon>
        <taxon>Chordata</taxon>
        <taxon>Craniata</taxon>
        <taxon>Vertebrata</taxon>
        <taxon>Euteleostomi</taxon>
        <taxon>Lepidosauria</taxon>
        <taxon>Squamata</taxon>
        <taxon>Bifurcata</taxon>
        <taxon>Unidentata</taxon>
        <taxon>Episquamata</taxon>
        <taxon>Toxicofera</taxon>
        <taxon>Serpentes</taxon>
        <taxon>Colubroidea</taxon>
        <taxon>Viperidae</taxon>
        <taxon>Crotalinae</taxon>
        <taxon>Crotalus</taxon>
    </lineage>
</organism>
<evidence type="ECO:0000259" key="17">
    <source>
        <dbReference type="PROSITE" id="PS52044"/>
    </source>
</evidence>
<gene>
    <name evidence="18" type="ORF">NXF25_001611</name>
</gene>
<comment type="subcellular location">
    <subcellularLocation>
        <location evidence="1">Cytoplasm</location>
    </subcellularLocation>
</comment>
<feature type="region of interest" description="Disordered" evidence="16">
    <location>
        <begin position="160"/>
        <end position="190"/>
    </location>
</feature>
<evidence type="ECO:0000256" key="16">
    <source>
        <dbReference type="SAM" id="MobiDB-lite"/>
    </source>
</evidence>
<dbReference type="GO" id="GO:0008270">
    <property type="term" value="F:zinc ion binding"/>
    <property type="evidence" value="ECO:0007669"/>
    <property type="project" value="UniProtKB-KW"/>
</dbReference>
<keyword evidence="4 14" id="KW-0540">Nuclease</keyword>
<feature type="coiled-coil region" evidence="15">
    <location>
        <begin position="633"/>
        <end position="671"/>
    </location>
</feature>
<dbReference type="InterPro" id="IPR013087">
    <property type="entry name" value="Znf_C2H2_type"/>
</dbReference>
<evidence type="ECO:0000256" key="9">
    <source>
        <dbReference type="ARBA" id="ARBA00022801"/>
    </source>
</evidence>
<evidence type="ECO:0000256" key="14">
    <source>
        <dbReference type="PROSITE-ProRule" id="PRU01389"/>
    </source>
</evidence>
<dbReference type="PROSITE" id="PS52044">
    <property type="entry name" value="VLRF1"/>
    <property type="match status" value="1"/>
</dbReference>
<dbReference type="InterPro" id="IPR041540">
    <property type="entry name" value="VATC"/>
</dbReference>
<evidence type="ECO:0000256" key="5">
    <source>
        <dbReference type="ARBA" id="ARBA00022723"/>
    </source>
</evidence>
<accession>A0AAW1C8I2</accession>
<keyword evidence="8" id="KW-0863">Zinc-finger</keyword>
<keyword evidence="5" id="KW-0479">Metal-binding</keyword>
<evidence type="ECO:0000256" key="4">
    <source>
        <dbReference type="ARBA" id="ARBA00022722"/>
    </source>
</evidence>
<keyword evidence="11 13" id="KW-0040">ANK repeat</keyword>
<dbReference type="AlphaFoldDB" id="A0AAW1C8I2"/>
<keyword evidence="3 14" id="KW-0963">Cytoplasm</keyword>
<dbReference type="PROSITE" id="PS00028">
    <property type="entry name" value="ZINC_FINGER_C2H2_1"/>
    <property type="match status" value="1"/>
</dbReference>